<evidence type="ECO:0000259" key="2">
    <source>
        <dbReference type="Pfam" id="PF01593"/>
    </source>
</evidence>
<dbReference type="SUPFAM" id="SSF54373">
    <property type="entry name" value="FAD-linked reductases, C-terminal domain"/>
    <property type="match status" value="1"/>
</dbReference>
<feature type="region of interest" description="Disordered" evidence="1">
    <location>
        <begin position="267"/>
        <end position="289"/>
    </location>
</feature>
<sequence>METHPGIPTAPGAVVVGGGIAGLTAAWELARAGQRPLLVEARGYLGGLIARGRIAGTDVDLGAETFVIRGTDVCSMIADLGLRAALPAGSGARLFAPARQGGWELRPFLRESFLGIPARPDAPDCAHAFGADGVRRALLDASMGPSVGMDRAGDTLAGFVAARMGTQVLERSVRPIVSGIYTSDPSMLATDAVAPGLRAATARTGSLAAAVGELLARSGTRRAPEACVEGGMFVLVDALRQAIEAAGGTVCTRMGARTLSRDGTAWRCDVGPTRRGPTPSAEPVPDGPGTAIRAPRVVLACSAQAALRILDGAGIPAGPDVSVPKGAPIARLTLAVRAPELDDAPVSQGLLVAPAPAGDRPVEAKALSHLTVKWPWLARRFEAGTHLLRLSYGRYGEPEPEVDLRRALGDVRAMTGVRIDPDAVVDHLLVRWNGTLPPLPPDYRERVASLQAAVASLGGLALTGAWVAGTGVASVVSHARASAKGLS</sequence>
<evidence type="ECO:0000256" key="1">
    <source>
        <dbReference type="SAM" id="MobiDB-lite"/>
    </source>
</evidence>
<gene>
    <name evidence="3" type="ORF">I6H42_07845</name>
</gene>
<dbReference type="InterPro" id="IPR036188">
    <property type="entry name" value="FAD/NAD-bd_sf"/>
</dbReference>
<protein>
    <submittedName>
        <fullName evidence="3">FAD-dependent oxidoreductase</fullName>
    </submittedName>
</protein>
<evidence type="ECO:0000313" key="3">
    <source>
        <dbReference type="EMBL" id="QQC43678.1"/>
    </source>
</evidence>
<dbReference type="PANTHER" id="PTHR42923:SF3">
    <property type="entry name" value="PROTOPORPHYRINOGEN OXIDASE"/>
    <property type="match status" value="1"/>
</dbReference>
<evidence type="ECO:0000313" key="4">
    <source>
        <dbReference type="Proteomes" id="UP000595220"/>
    </source>
</evidence>
<reference evidence="3 4" key="1">
    <citation type="submission" date="2020-12" db="EMBL/GenBank/DDBJ databases">
        <title>FDA dAtabase for Regulatory Grade micrObial Sequences (FDA-ARGOS): Supporting development and validation of Infectious Disease Dx tests.</title>
        <authorList>
            <person name="Sproer C."/>
            <person name="Gronow S."/>
            <person name="Severitt S."/>
            <person name="Schroder I."/>
            <person name="Tallon L."/>
            <person name="Sadzewicz L."/>
            <person name="Zhao X."/>
            <person name="Boylan J."/>
            <person name="Ott S."/>
            <person name="Bowen H."/>
            <person name="Vavikolanu K."/>
            <person name="Mehta A."/>
            <person name="Aluvathingal J."/>
            <person name="Nadendla S."/>
            <person name="Lowell S."/>
            <person name="Myers T."/>
            <person name="Yan Y."/>
            <person name="Sichtig H."/>
        </authorList>
    </citation>
    <scope>NUCLEOTIDE SEQUENCE [LARGE SCALE GENOMIC DNA]</scope>
    <source>
        <strain evidence="3 4">FDAARGOS_985</strain>
    </source>
</reference>
<dbReference type="AlphaFoldDB" id="A0AAP9Y6G0"/>
<dbReference type="PANTHER" id="PTHR42923">
    <property type="entry name" value="PROTOPORPHYRINOGEN OXIDASE"/>
    <property type="match status" value="1"/>
</dbReference>
<dbReference type="Gene3D" id="3.50.50.60">
    <property type="entry name" value="FAD/NAD(P)-binding domain"/>
    <property type="match status" value="1"/>
</dbReference>
<dbReference type="Pfam" id="PF01593">
    <property type="entry name" value="Amino_oxidase"/>
    <property type="match status" value="1"/>
</dbReference>
<dbReference type="RefSeq" id="WP_083332403.1">
    <property type="nucleotide sequence ID" value="NZ_CP066065.1"/>
</dbReference>
<organism evidence="3 4">
    <name type="scientific">Schaalia meyeri</name>
    <dbReference type="NCBI Taxonomy" id="52773"/>
    <lineage>
        <taxon>Bacteria</taxon>
        <taxon>Bacillati</taxon>
        <taxon>Actinomycetota</taxon>
        <taxon>Actinomycetes</taxon>
        <taxon>Actinomycetales</taxon>
        <taxon>Actinomycetaceae</taxon>
        <taxon>Schaalia</taxon>
    </lineage>
</organism>
<keyword evidence="4" id="KW-1185">Reference proteome</keyword>
<feature type="domain" description="Amine oxidase" evidence="2">
    <location>
        <begin position="20"/>
        <end position="483"/>
    </location>
</feature>
<dbReference type="InterPro" id="IPR002937">
    <property type="entry name" value="Amino_oxidase"/>
</dbReference>
<dbReference type="Gene3D" id="3.90.660.20">
    <property type="entry name" value="Protoporphyrinogen oxidase, mitochondrial, domain 2"/>
    <property type="match status" value="1"/>
</dbReference>
<dbReference type="InterPro" id="IPR050464">
    <property type="entry name" value="Zeta_carotene_desat/Oxidored"/>
</dbReference>
<dbReference type="SUPFAM" id="SSF51905">
    <property type="entry name" value="FAD/NAD(P)-binding domain"/>
    <property type="match status" value="1"/>
</dbReference>
<accession>A0AAP9Y6G0</accession>
<proteinExistence type="predicted"/>
<dbReference type="Proteomes" id="UP000595220">
    <property type="component" value="Chromosome"/>
</dbReference>
<dbReference type="GO" id="GO:0016491">
    <property type="term" value="F:oxidoreductase activity"/>
    <property type="evidence" value="ECO:0007669"/>
    <property type="project" value="InterPro"/>
</dbReference>
<name>A0AAP9Y6G0_9ACTO</name>
<dbReference type="EMBL" id="CP066065">
    <property type="protein sequence ID" value="QQC43678.1"/>
    <property type="molecule type" value="Genomic_DNA"/>
</dbReference>
<dbReference type="Gene3D" id="1.10.3110.10">
    <property type="entry name" value="protoporphyrinogen ix oxidase, domain 3"/>
    <property type="match status" value="1"/>
</dbReference>